<dbReference type="EMBL" id="ATLV01023375">
    <property type="status" value="NOT_ANNOTATED_CDS"/>
    <property type="molecule type" value="Genomic_DNA"/>
</dbReference>
<reference evidence="1 3" key="1">
    <citation type="journal article" date="2014" name="BMC Genomics">
        <title>Genome sequence of Anopheles sinensis provides insight into genetics basis of mosquito competence for malaria parasites.</title>
        <authorList>
            <person name="Zhou D."/>
            <person name="Zhang D."/>
            <person name="Ding G."/>
            <person name="Shi L."/>
            <person name="Hou Q."/>
            <person name="Ye Y."/>
            <person name="Xu Y."/>
            <person name="Zhou H."/>
            <person name="Xiong C."/>
            <person name="Li S."/>
            <person name="Yu J."/>
            <person name="Hong S."/>
            <person name="Yu X."/>
            <person name="Zou P."/>
            <person name="Chen C."/>
            <person name="Chang X."/>
            <person name="Wang W."/>
            <person name="Lv Y."/>
            <person name="Sun Y."/>
            <person name="Ma L."/>
            <person name="Shen B."/>
            <person name="Zhu C."/>
        </authorList>
    </citation>
    <scope>NUCLEOTIDE SEQUENCE [LARGE SCALE GENOMIC DNA]</scope>
</reference>
<dbReference type="AlphaFoldDB" id="A0A084WFM8"/>
<dbReference type="Proteomes" id="UP000030765">
    <property type="component" value="Unassembled WGS sequence"/>
</dbReference>
<proteinExistence type="predicted"/>
<name>A0A084WFM8_ANOSI</name>
<organism evidence="1">
    <name type="scientific">Anopheles sinensis</name>
    <name type="common">Mosquito</name>
    <dbReference type="NCBI Taxonomy" id="74873"/>
    <lineage>
        <taxon>Eukaryota</taxon>
        <taxon>Metazoa</taxon>
        <taxon>Ecdysozoa</taxon>
        <taxon>Arthropoda</taxon>
        <taxon>Hexapoda</taxon>
        <taxon>Insecta</taxon>
        <taxon>Pterygota</taxon>
        <taxon>Neoptera</taxon>
        <taxon>Endopterygota</taxon>
        <taxon>Diptera</taxon>
        <taxon>Nematocera</taxon>
        <taxon>Culicoidea</taxon>
        <taxon>Culicidae</taxon>
        <taxon>Anophelinae</taxon>
        <taxon>Anopheles</taxon>
    </lineage>
</organism>
<evidence type="ECO:0000313" key="1">
    <source>
        <dbReference type="EMBL" id="KFB49022.1"/>
    </source>
</evidence>
<dbReference type="EnsemblMetazoa" id="ASIC017032-RA">
    <property type="protein sequence ID" value="ASIC017032-PA"/>
    <property type="gene ID" value="ASIC017032"/>
</dbReference>
<reference evidence="2" key="2">
    <citation type="submission" date="2020-05" db="UniProtKB">
        <authorList>
            <consortium name="EnsemblMetazoa"/>
        </authorList>
    </citation>
    <scope>IDENTIFICATION</scope>
</reference>
<evidence type="ECO:0000313" key="2">
    <source>
        <dbReference type="EnsemblMetazoa" id="ASIC017032-PA"/>
    </source>
</evidence>
<evidence type="ECO:0000313" key="3">
    <source>
        <dbReference type="Proteomes" id="UP000030765"/>
    </source>
</evidence>
<dbReference type="EMBL" id="KE525342">
    <property type="protein sequence ID" value="KFB49022.1"/>
    <property type="molecule type" value="Genomic_DNA"/>
</dbReference>
<gene>
    <name evidence="1" type="ORF">ZHAS_00017032</name>
</gene>
<dbReference type="VEuPathDB" id="VectorBase:ASIC017032"/>
<protein>
    <submittedName>
        <fullName evidence="1 2">Transglutaminase</fullName>
    </submittedName>
</protein>
<accession>A0A084WFM8</accession>
<keyword evidence="3" id="KW-1185">Reference proteome</keyword>
<sequence length="117" mass="13022">MDIPLERLTADGWMDGKMYYFGLSQSEFARRHKECHGAVEKWRKGGGVGECNSCVHKARARCGKTSGSGIRMLRARCEFPTGKRMLASGGRSSTSAFARNFIVREASERPEHPEAEP</sequence>